<feature type="compositionally biased region" description="Basic and acidic residues" evidence="1">
    <location>
        <begin position="60"/>
        <end position="74"/>
    </location>
</feature>
<feature type="region of interest" description="Disordered" evidence="1">
    <location>
        <begin position="276"/>
        <end position="301"/>
    </location>
</feature>
<accession>A0ABQ9TMA9</accession>
<evidence type="ECO:0000313" key="3">
    <source>
        <dbReference type="Proteomes" id="UP001266305"/>
    </source>
</evidence>
<evidence type="ECO:0000313" key="2">
    <source>
        <dbReference type="EMBL" id="KAK2085327.1"/>
    </source>
</evidence>
<feature type="compositionally biased region" description="Pro residues" evidence="1">
    <location>
        <begin position="127"/>
        <end position="136"/>
    </location>
</feature>
<name>A0ABQ9TMA9_SAGOE</name>
<organism evidence="2 3">
    <name type="scientific">Saguinus oedipus</name>
    <name type="common">Cotton-top tamarin</name>
    <name type="synonym">Oedipomidas oedipus</name>
    <dbReference type="NCBI Taxonomy" id="9490"/>
    <lineage>
        <taxon>Eukaryota</taxon>
        <taxon>Metazoa</taxon>
        <taxon>Chordata</taxon>
        <taxon>Craniata</taxon>
        <taxon>Vertebrata</taxon>
        <taxon>Euteleostomi</taxon>
        <taxon>Mammalia</taxon>
        <taxon>Eutheria</taxon>
        <taxon>Euarchontoglires</taxon>
        <taxon>Primates</taxon>
        <taxon>Haplorrhini</taxon>
        <taxon>Platyrrhini</taxon>
        <taxon>Cebidae</taxon>
        <taxon>Callitrichinae</taxon>
        <taxon>Saguinus</taxon>
    </lineage>
</organism>
<dbReference type="Proteomes" id="UP001266305">
    <property type="component" value="Unassembled WGS sequence"/>
</dbReference>
<comment type="caution">
    <text evidence="2">The sequence shown here is derived from an EMBL/GenBank/DDBJ whole genome shotgun (WGS) entry which is preliminary data.</text>
</comment>
<proteinExistence type="predicted"/>
<feature type="region of interest" description="Disordered" evidence="1">
    <location>
        <begin position="104"/>
        <end position="147"/>
    </location>
</feature>
<sequence>MRGRREEEEGGEGREGKEERKEGLIDSRRKERGREEEEKNKRKKSKEMEKKVGRRRRKEKKGEKEKKEGGEGRKGRGGGDQLDILEGEALPIHRALVVGSDFCINGDTRKHTLGENSSALAHSSKTPPQPGPPLSPQPSHQGSAVHQKWGLTRASPLTTAVEGAPPRLYALSTREGAEPLRNRGWSAVSARAAWRTPRLPYRVRGTVPSSPLQVRYQSWGSGTLREKRQKNCMGSAALPRPAPAVVGQGQLDSVPAVVVGLQGTELPREPAAIFSCGSLPPYSQPRGGPGGESGEERGEAT</sequence>
<keyword evidence="3" id="KW-1185">Reference proteome</keyword>
<feature type="region of interest" description="Disordered" evidence="1">
    <location>
        <begin position="1"/>
        <end position="82"/>
    </location>
</feature>
<feature type="compositionally biased region" description="Polar residues" evidence="1">
    <location>
        <begin position="114"/>
        <end position="126"/>
    </location>
</feature>
<feature type="compositionally biased region" description="Basic and acidic residues" evidence="1">
    <location>
        <begin position="1"/>
        <end position="51"/>
    </location>
</feature>
<gene>
    <name evidence="2" type="ORF">P7K49_036627</name>
</gene>
<evidence type="ECO:0000256" key="1">
    <source>
        <dbReference type="SAM" id="MobiDB-lite"/>
    </source>
</evidence>
<reference evidence="2 3" key="1">
    <citation type="submission" date="2023-05" db="EMBL/GenBank/DDBJ databases">
        <title>B98-5 Cell Line De Novo Hybrid Assembly: An Optical Mapping Approach.</title>
        <authorList>
            <person name="Kananen K."/>
            <person name="Auerbach J.A."/>
            <person name="Kautto E."/>
            <person name="Blachly J.S."/>
        </authorList>
    </citation>
    <scope>NUCLEOTIDE SEQUENCE [LARGE SCALE GENOMIC DNA]</scope>
    <source>
        <strain evidence="2">B95-8</strain>
        <tissue evidence="2">Cell line</tissue>
    </source>
</reference>
<protein>
    <submittedName>
        <fullName evidence="2">Uncharacterized protein</fullName>
    </submittedName>
</protein>
<dbReference type="EMBL" id="JASSZA010000021">
    <property type="protein sequence ID" value="KAK2085327.1"/>
    <property type="molecule type" value="Genomic_DNA"/>
</dbReference>